<comment type="subunit">
    <text evidence="11">DNA polymerase III contains a core (composed of alpha, epsilon and theta chains) that associates with a tau subunit. This core dimerizes to form the POLIII' complex. PolIII' associates with the gamma complex (composed of gamma, delta, delta', psi and chi chains) and with the beta chain to form the complete DNA polymerase III complex.</text>
</comment>
<comment type="caution">
    <text evidence="14">The sequence shown here is derived from an EMBL/GenBank/DDBJ whole genome shotgun (WGS) entry which is preliminary data.</text>
</comment>
<dbReference type="PANTHER" id="PTHR11669">
    <property type="entry name" value="REPLICATION FACTOR C / DNA POLYMERASE III GAMMA-TAU SUBUNIT"/>
    <property type="match status" value="1"/>
</dbReference>
<dbReference type="Pfam" id="PF12169">
    <property type="entry name" value="DNA_pol3_gamma3"/>
    <property type="match status" value="1"/>
</dbReference>
<evidence type="ECO:0000256" key="7">
    <source>
        <dbReference type="ARBA" id="ARBA00022833"/>
    </source>
</evidence>
<accession>A0ABT0PXM2</accession>
<dbReference type="Pfam" id="PF22608">
    <property type="entry name" value="DNAX_ATPase_lid"/>
    <property type="match status" value="1"/>
</dbReference>
<evidence type="ECO:0000313" key="15">
    <source>
        <dbReference type="Proteomes" id="UP001203880"/>
    </source>
</evidence>
<evidence type="ECO:0000256" key="11">
    <source>
        <dbReference type="RuleBase" id="RU364063"/>
    </source>
</evidence>
<evidence type="ECO:0000256" key="1">
    <source>
        <dbReference type="ARBA" id="ARBA00006360"/>
    </source>
</evidence>
<evidence type="ECO:0000256" key="12">
    <source>
        <dbReference type="SAM" id="MobiDB-lite"/>
    </source>
</evidence>
<proteinExistence type="inferred from homology"/>
<comment type="catalytic activity">
    <reaction evidence="10 11">
        <text>DNA(n) + a 2'-deoxyribonucleoside 5'-triphosphate = DNA(n+1) + diphosphate</text>
        <dbReference type="Rhea" id="RHEA:22508"/>
        <dbReference type="Rhea" id="RHEA-COMP:17339"/>
        <dbReference type="Rhea" id="RHEA-COMP:17340"/>
        <dbReference type="ChEBI" id="CHEBI:33019"/>
        <dbReference type="ChEBI" id="CHEBI:61560"/>
        <dbReference type="ChEBI" id="CHEBI:173112"/>
        <dbReference type="EC" id="2.7.7.7"/>
    </reaction>
</comment>
<dbReference type="Pfam" id="PF12362">
    <property type="entry name" value="DUF3646"/>
    <property type="match status" value="1"/>
</dbReference>
<evidence type="ECO:0000256" key="2">
    <source>
        <dbReference type="ARBA" id="ARBA00022679"/>
    </source>
</evidence>
<dbReference type="Pfam" id="PF13177">
    <property type="entry name" value="DNA_pol3_delta2"/>
    <property type="match status" value="1"/>
</dbReference>
<keyword evidence="8 11" id="KW-0067">ATP-binding</keyword>
<keyword evidence="2 11" id="KW-0808">Transferase</keyword>
<feature type="region of interest" description="Disordered" evidence="12">
    <location>
        <begin position="561"/>
        <end position="584"/>
    </location>
</feature>
<gene>
    <name evidence="11" type="primary">dnaX</name>
    <name evidence="14" type="ORF">M3P21_02170</name>
</gene>
<dbReference type="Gene3D" id="3.40.50.300">
    <property type="entry name" value="P-loop containing nucleotide triphosphate hydrolases"/>
    <property type="match status" value="1"/>
</dbReference>
<dbReference type="NCBIfam" id="NF006585">
    <property type="entry name" value="PRK09111.1"/>
    <property type="match status" value="1"/>
</dbReference>
<reference evidence="14" key="1">
    <citation type="submission" date="2022-05" db="EMBL/GenBank/DDBJ databases">
        <authorList>
            <person name="Park J.-S."/>
        </authorList>
    </citation>
    <scope>NUCLEOTIDE SEQUENCE</scope>
    <source>
        <strain evidence="14">2012CJ41-6</strain>
    </source>
</reference>
<organism evidence="14 15">
    <name type="scientific">Ruegeria spongiae</name>
    <dbReference type="NCBI Taxonomy" id="2942209"/>
    <lineage>
        <taxon>Bacteria</taxon>
        <taxon>Pseudomonadati</taxon>
        <taxon>Pseudomonadota</taxon>
        <taxon>Alphaproteobacteria</taxon>
        <taxon>Rhodobacterales</taxon>
        <taxon>Roseobacteraceae</taxon>
        <taxon>Ruegeria</taxon>
    </lineage>
</organism>
<dbReference type="InterPro" id="IPR012763">
    <property type="entry name" value="DNA_pol_III_sug/sutau_N"/>
</dbReference>
<keyword evidence="7" id="KW-0862">Zinc</keyword>
<keyword evidence="6 11" id="KW-0547">Nucleotide-binding</keyword>
<dbReference type="NCBIfam" id="TIGR02397">
    <property type="entry name" value="dnaX_nterm"/>
    <property type="match status" value="1"/>
</dbReference>
<name>A0ABT0PXM2_9RHOB</name>
<dbReference type="CDD" id="cd18137">
    <property type="entry name" value="HLD_clamp_pol_III_gamma_tau"/>
    <property type="match status" value="1"/>
</dbReference>
<evidence type="ECO:0000256" key="3">
    <source>
        <dbReference type="ARBA" id="ARBA00022695"/>
    </source>
</evidence>
<dbReference type="EC" id="2.7.7.7" evidence="11"/>
<evidence type="ECO:0000256" key="10">
    <source>
        <dbReference type="ARBA" id="ARBA00049244"/>
    </source>
</evidence>
<feature type="region of interest" description="Disordered" evidence="12">
    <location>
        <begin position="386"/>
        <end position="428"/>
    </location>
</feature>
<dbReference type="InterPro" id="IPR027417">
    <property type="entry name" value="P-loop_NTPase"/>
</dbReference>
<dbReference type="CDD" id="cd00009">
    <property type="entry name" value="AAA"/>
    <property type="match status" value="1"/>
</dbReference>
<dbReference type="SMART" id="SM00382">
    <property type="entry name" value="AAA"/>
    <property type="match status" value="1"/>
</dbReference>
<feature type="domain" description="AAA+ ATPase" evidence="13">
    <location>
        <begin position="43"/>
        <end position="190"/>
    </location>
</feature>
<dbReference type="RefSeq" id="WP_249706440.1">
    <property type="nucleotide sequence ID" value="NZ_JAMFMB010000002.1"/>
</dbReference>
<evidence type="ECO:0000313" key="14">
    <source>
        <dbReference type="EMBL" id="MCL6282321.1"/>
    </source>
</evidence>
<evidence type="ECO:0000256" key="9">
    <source>
        <dbReference type="ARBA" id="ARBA00022932"/>
    </source>
</evidence>
<comment type="function">
    <text evidence="11">DNA polymerase III is a complex, multichain enzyme responsible for most of the replicative synthesis in bacteria. This DNA polymerase also exhibits 3' to 5' exonuclease activity.</text>
</comment>
<keyword evidence="5" id="KW-0479">Metal-binding</keyword>
<dbReference type="InterPro" id="IPR008921">
    <property type="entry name" value="DNA_pol3_clamp-load_cplx_C"/>
</dbReference>
<evidence type="ECO:0000256" key="4">
    <source>
        <dbReference type="ARBA" id="ARBA00022705"/>
    </source>
</evidence>
<dbReference type="GO" id="GO:0003887">
    <property type="term" value="F:DNA-directed DNA polymerase activity"/>
    <property type="evidence" value="ECO:0007669"/>
    <property type="project" value="UniProtKB-EC"/>
</dbReference>
<dbReference type="SUPFAM" id="SSF48019">
    <property type="entry name" value="post-AAA+ oligomerization domain-like"/>
    <property type="match status" value="1"/>
</dbReference>
<dbReference type="NCBIfam" id="NF004046">
    <property type="entry name" value="PRK05563.1"/>
    <property type="match status" value="1"/>
</dbReference>
<evidence type="ECO:0000256" key="6">
    <source>
        <dbReference type="ARBA" id="ARBA00022741"/>
    </source>
</evidence>
<evidence type="ECO:0000256" key="8">
    <source>
        <dbReference type="ARBA" id="ARBA00022840"/>
    </source>
</evidence>
<dbReference type="Gene3D" id="1.20.272.10">
    <property type="match status" value="1"/>
</dbReference>
<dbReference type="SUPFAM" id="SSF52540">
    <property type="entry name" value="P-loop containing nucleoside triphosphate hydrolases"/>
    <property type="match status" value="1"/>
</dbReference>
<dbReference type="Proteomes" id="UP001203880">
    <property type="component" value="Unassembled WGS sequence"/>
</dbReference>
<feature type="compositionally biased region" description="Low complexity" evidence="12">
    <location>
        <begin position="402"/>
        <end position="420"/>
    </location>
</feature>
<dbReference type="Gene3D" id="1.10.8.60">
    <property type="match status" value="1"/>
</dbReference>
<dbReference type="InterPro" id="IPR022107">
    <property type="entry name" value="DNA_pol_III_gamma/tau_C"/>
</dbReference>
<keyword evidence="9 11" id="KW-0239">DNA-directed DNA polymerase</keyword>
<protein>
    <recommendedName>
        <fullName evidence="11">DNA polymerase III subunit gamma/tau</fullName>
        <ecNumber evidence="11">2.7.7.7</ecNumber>
    </recommendedName>
</protein>
<feature type="compositionally biased region" description="Acidic residues" evidence="12">
    <location>
        <begin position="570"/>
        <end position="584"/>
    </location>
</feature>
<evidence type="ECO:0000259" key="13">
    <source>
        <dbReference type="SMART" id="SM00382"/>
    </source>
</evidence>
<sequence>MTDTPSPAYQVLARKYRPETFADLVGQDAMVRTLKNAFEADRIAQAFVMTGIRGTGKTTTARIIAKGMNCIGPDGGGGPTTEPCGQCEHCVAIMEGRHVDVMEMDAASRTGVNDIREIIDSVRYRAASARYKIYIIDEVHMLSTSAFNALLKTLEEPPEHVKFIFATTEIRKVPVTVLSRCQRFDLRRIEPEEMIALMRKIASAEGAEIAEDALALITRAAEGSARDATSLLDQAISHGAGETTAEQVRAMLGLADRGRVLDLMDMILRGDAAAALTELSGQYAEGADPLAVLRDLAEITHWVSVVKITPDAAEDPTVSPDERSRGSQMAEALPMRVLTRMWQMLLKALEEVSAAPNAMMAAEMAIIRLTHVADLPTPEELVRKLQDTPPQPMPGGPGGGRAMQPAGAPVAQAAPVSATPRNGAGNAPTAALAQDIEQALARYPTFEHVVELIRAHRDVKLLVEVENGVRLVAYQPGRIEFTPTEQAPTDLAQRLGSRLQSWTGNRWAVSVVSDGKAPTIAEIRDAAELALKQEAEAHPLVQAVLAQFPKARITNIETPEQRAAQVETEALPEVEDEWDPFEDG</sequence>
<keyword evidence="15" id="KW-1185">Reference proteome</keyword>
<dbReference type="InterPro" id="IPR003593">
    <property type="entry name" value="AAA+_ATPase"/>
</dbReference>
<evidence type="ECO:0000256" key="5">
    <source>
        <dbReference type="ARBA" id="ARBA00022723"/>
    </source>
</evidence>
<dbReference type="InterPro" id="IPR045085">
    <property type="entry name" value="HLD_clamp_pol_III_gamma_tau"/>
</dbReference>
<dbReference type="InterPro" id="IPR022754">
    <property type="entry name" value="DNA_pol_III_gamma-3"/>
</dbReference>
<keyword evidence="4 11" id="KW-0235">DNA replication</keyword>
<keyword evidence="3 11" id="KW-0548">Nucleotidyltransferase</keyword>
<dbReference type="PANTHER" id="PTHR11669:SF0">
    <property type="entry name" value="PROTEIN STICHEL-LIKE 2"/>
    <property type="match status" value="1"/>
</dbReference>
<dbReference type="InterPro" id="IPR050238">
    <property type="entry name" value="DNA_Rep/Repair_Clamp_Loader"/>
</dbReference>
<comment type="similarity">
    <text evidence="1 11">Belongs to the DnaX/STICHEL family.</text>
</comment>
<dbReference type="EMBL" id="JAMFMB010000002">
    <property type="protein sequence ID" value="MCL6282321.1"/>
    <property type="molecule type" value="Genomic_DNA"/>
</dbReference>